<dbReference type="Proteomes" id="UP000031670">
    <property type="component" value="Unassembled WGS sequence"/>
</dbReference>
<dbReference type="InterPro" id="IPR020546">
    <property type="entry name" value="ATP_synth_F1_dsu/esu_N"/>
</dbReference>
<dbReference type="NCBIfam" id="NF001847">
    <property type="entry name" value="PRK00571.1-4"/>
    <property type="match status" value="1"/>
</dbReference>
<evidence type="ECO:0000259" key="17">
    <source>
        <dbReference type="Pfam" id="PF00401"/>
    </source>
</evidence>
<dbReference type="AlphaFoldDB" id="A0A0B8P1J6"/>
<comment type="caution">
    <text evidence="19">The sequence shown here is derived from an EMBL/GenBank/DDBJ whole genome shotgun (WGS) entry which is preliminary data.</text>
</comment>
<evidence type="ECO:0000256" key="5">
    <source>
        <dbReference type="ARBA" id="ARBA00014480"/>
    </source>
</evidence>
<gene>
    <name evidence="15" type="primary">atpC</name>
    <name evidence="19" type="ORF">JCM19232_3592</name>
</gene>
<dbReference type="Pfam" id="PF02823">
    <property type="entry name" value="ATP-synt_DE_N"/>
    <property type="match status" value="1"/>
</dbReference>
<dbReference type="NCBIfam" id="TIGR01216">
    <property type="entry name" value="ATP_synt_epsi"/>
    <property type="match status" value="1"/>
</dbReference>
<dbReference type="InterPro" id="IPR020547">
    <property type="entry name" value="ATP_synth_F1_esu_C"/>
</dbReference>
<keyword evidence="8 15" id="KW-0375">Hydrogen ion transport</keyword>
<reference evidence="19 20" key="2">
    <citation type="submission" date="2015-01" db="EMBL/GenBank/DDBJ databases">
        <authorList>
            <consortium name="NBRP consortium"/>
            <person name="Sawabe T."/>
            <person name="Meirelles P."/>
            <person name="Feng G."/>
            <person name="Sayaka M."/>
            <person name="Hattori M."/>
            <person name="Ohkuma M."/>
        </authorList>
    </citation>
    <scope>NUCLEOTIDE SEQUENCE [LARGE SCALE GENOMIC DNA]</scope>
    <source>
        <strain evidence="19 20">JCM19232</strain>
    </source>
</reference>
<evidence type="ECO:0000256" key="13">
    <source>
        <dbReference type="ARBA" id="ARBA00030215"/>
    </source>
</evidence>
<name>A0A0B8P1J6_9VIBR</name>
<evidence type="ECO:0000313" key="20">
    <source>
        <dbReference type="Proteomes" id="UP000031670"/>
    </source>
</evidence>
<keyword evidence="7 15" id="KW-1003">Cell membrane</keyword>
<dbReference type="Gene3D" id="1.20.5.440">
    <property type="entry name" value="ATP synthase delta/epsilon subunit, C-terminal domain"/>
    <property type="match status" value="1"/>
</dbReference>
<dbReference type="GO" id="GO:0005886">
    <property type="term" value="C:plasma membrane"/>
    <property type="evidence" value="ECO:0007669"/>
    <property type="project" value="UniProtKB-SubCell"/>
</dbReference>
<feature type="domain" description="ATP synthase epsilon subunit C-terminal" evidence="17">
    <location>
        <begin position="95"/>
        <end position="139"/>
    </location>
</feature>
<evidence type="ECO:0000256" key="3">
    <source>
        <dbReference type="ARBA" id="ARBA00005712"/>
    </source>
</evidence>
<reference evidence="19 20" key="1">
    <citation type="submission" date="2015-01" db="EMBL/GenBank/DDBJ databases">
        <title>Vibrio sp. C5 JCM 19232 whole genome shotgun sequence.</title>
        <authorList>
            <person name="Sawabe T."/>
            <person name="Meirelles P."/>
            <person name="Feng G."/>
            <person name="Sayaka M."/>
            <person name="Hattori M."/>
            <person name="Ohkuma M."/>
        </authorList>
    </citation>
    <scope>NUCLEOTIDE SEQUENCE [LARGE SCALE GENOMIC DNA]</scope>
    <source>
        <strain evidence="19 20">JCM19232</strain>
    </source>
</reference>
<dbReference type="InterPro" id="IPR001469">
    <property type="entry name" value="ATP_synth_F1_dsu/esu"/>
</dbReference>
<dbReference type="PANTHER" id="PTHR13822">
    <property type="entry name" value="ATP SYNTHASE DELTA/EPSILON CHAIN"/>
    <property type="match status" value="1"/>
</dbReference>
<dbReference type="GO" id="GO:0045259">
    <property type="term" value="C:proton-transporting ATP synthase complex"/>
    <property type="evidence" value="ECO:0007669"/>
    <property type="project" value="UniProtKB-KW"/>
</dbReference>
<dbReference type="Pfam" id="PF00401">
    <property type="entry name" value="ATP-synt_DE"/>
    <property type="match status" value="1"/>
</dbReference>
<evidence type="ECO:0000313" key="19">
    <source>
        <dbReference type="EMBL" id="GAM60650.1"/>
    </source>
</evidence>
<dbReference type="EMBL" id="BBSA01000002">
    <property type="protein sequence ID" value="GAM60650.1"/>
    <property type="molecule type" value="Genomic_DNA"/>
</dbReference>
<proteinExistence type="inferred from homology"/>
<comment type="function">
    <text evidence="1 15">Produces ATP from ADP in the presence of a proton gradient across the membrane.</text>
</comment>
<evidence type="ECO:0000256" key="8">
    <source>
        <dbReference type="ARBA" id="ARBA00022781"/>
    </source>
</evidence>
<evidence type="ECO:0000256" key="4">
    <source>
        <dbReference type="ARBA" id="ARBA00011648"/>
    </source>
</evidence>
<evidence type="ECO:0000259" key="18">
    <source>
        <dbReference type="Pfam" id="PF02823"/>
    </source>
</evidence>
<dbReference type="Gene3D" id="2.60.15.10">
    <property type="entry name" value="F0F1 ATP synthase delta/epsilon subunit, N-terminal"/>
    <property type="match status" value="1"/>
</dbReference>
<dbReference type="SUPFAM" id="SSF46604">
    <property type="entry name" value="Epsilon subunit of F1F0-ATP synthase C-terminal domain"/>
    <property type="match status" value="1"/>
</dbReference>
<organism evidence="19 20">
    <name type="scientific">Vibrio ishigakensis</name>
    <dbReference type="NCBI Taxonomy" id="1481914"/>
    <lineage>
        <taxon>Bacteria</taxon>
        <taxon>Pseudomonadati</taxon>
        <taxon>Pseudomonadota</taxon>
        <taxon>Gammaproteobacteria</taxon>
        <taxon>Vibrionales</taxon>
        <taxon>Vibrionaceae</taxon>
        <taxon>Vibrio</taxon>
    </lineage>
</organism>
<evidence type="ECO:0000256" key="16">
    <source>
        <dbReference type="RuleBase" id="RU003656"/>
    </source>
</evidence>
<evidence type="ECO:0000256" key="12">
    <source>
        <dbReference type="ARBA" id="ARBA00023310"/>
    </source>
</evidence>
<keyword evidence="6 15" id="KW-0813">Transport</keyword>
<feature type="domain" description="ATP synthase F1 complex delta/epsilon subunit N-terminal" evidence="18">
    <location>
        <begin position="10"/>
        <end position="90"/>
    </location>
</feature>
<evidence type="ECO:0000256" key="6">
    <source>
        <dbReference type="ARBA" id="ARBA00022448"/>
    </source>
</evidence>
<evidence type="ECO:0000256" key="10">
    <source>
        <dbReference type="ARBA" id="ARBA00023136"/>
    </source>
</evidence>
<evidence type="ECO:0000256" key="2">
    <source>
        <dbReference type="ARBA" id="ARBA00004202"/>
    </source>
</evidence>
<comment type="similarity">
    <text evidence="3 15 16">Belongs to the ATPase epsilon chain family.</text>
</comment>
<evidence type="ECO:0000256" key="9">
    <source>
        <dbReference type="ARBA" id="ARBA00023065"/>
    </source>
</evidence>
<evidence type="ECO:0000256" key="14">
    <source>
        <dbReference type="ARBA" id="ARBA00031795"/>
    </source>
</evidence>
<sequence>MAIGVTENTFHLNIVSAEGTLFSGPAHALAVSGADGELGIRPGHSPLLSKIKPGVTVFVTDLKADEQVLYVSGGLVEVQPDSVTVLADTALHGTDIDKARAEEAKRAALENINKGAGDANFAQAQLELAKAIAQLRAVELTASSARRH</sequence>
<evidence type="ECO:0000256" key="1">
    <source>
        <dbReference type="ARBA" id="ARBA00003543"/>
    </source>
</evidence>
<dbReference type="InterPro" id="IPR036771">
    <property type="entry name" value="ATPsynth_dsu/esu_N"/>
</dbReference>
<dbReference type="PANTHER" id="PTHR13822:SF10">
    <property type="entry name" value="ATP SYNTHASE EPSILON CHAIN, CHLOROPLASTIC"/>
    <property type="match status" value="1"/>
</dbReference>
<keyword evidence="12 15" id="KW-0066">ATP synthesis</keyword>
<protein>
    <recommendedName>
        <fullName evidence="5 15">ATP synthase epsilon chain</fullName>
    </recommendedName>
    <alternativeName>
        <fullName evidence="14 15">ATP synthase F1 sector epsilon subunit</fullName>
    </alternativeName>
    <alternativeName>
        <fullName evidence="13 15">F-ATPase epsilon subunit</fullName>
    </alternativeName>
</protein>
<dbReference type="HAMAP" id="MF_00530">
    <property type="entry name" value="ATP_synth_epsil_bac"/>
    <property type="match status" value="1"/>
</dbReference>
<keyword evidence="9 15" id="KW-0406">Ion transport</keyword>
<comment type="subunit">
    <text evidence="4 15 16">F-type ATPases have 2 components, CF(1) - the catalytic core - and CF(0) - the membrane proton channel. CF(1) has five subunits: alpha(3), beta(3), gamma(1), delta(1), epsilon(1). CF(0) has three main subunits: a, b and c.</text>
</comment>
<evidence type="ECO:0000256" key="11">
    <source>
        <dbReference type="ARBA" id="ARBA00023196"/>
    </source>
</evidence>
<dbReference type="CDD" id="cd12152">
    <property type="entry name" value="F1-ATPase_delta"/>
    <property type="match status" value="1"/>
</dbReference>
<dbReference type="FunFam" id="1.20.5.440:FF:000001">
    <property type="entry name" value="ATP synthase epsilon chain"/>
    <property type="match status" value="1"/>
</dbReference>
<evidence type="ECO:0000256" key="7">
    <source>
        <dbReference type="ARBA" id="ARBA00022475"/>
    </source>
</evidence>
<dbReference type="GO" id="GO:0005524">
    <property type="term" value="F:ATP binding"/>
    <property type="evidence" value="ECO:0007669"/>
    <property type="project" value="UniProtKB-UniRule"/>
</dbReference>
<dbReference type="InterPro" id="IPR036794">
    <property type="entry name" value="ATP_F1_dsu/esu_C_sf"/>
</dbReference>
<comment type="subcellular location">
    <subcellularLocation>
        <location evidence="2 15">Cell membrane</location>
        <topology evidence="2 15">Peripheral membrane protein</topology>
    </subcellularLocation>
</comment>
<dbReference type="GO" id="GO:0046933">
    <property type="term" value="F:proton-transporting ATP synthase activity, rotational mechanism"/>
    <property type="evidence" value="ECO:0007669"/>
    <property type="project" value="UniProtKB-UniRule"/>
</dbReference>
<evidence type="ECO:0000256" key="15">
    <source>
        <dbReference type="HAMAP-Rule" id="MF_00530"/>
    </source>
</evidence>
<dbReference type="SUPFAM" id="SSF51344">
    <property type="entry name" value="Epsilon subunit of F1F0-ATP synthase N-terminal domain"/>
    <property type="match status" value="1"/>
</dbReference>
<keyword evidence="10 15" id="KW-0472">Membrane</keyword>
<accession>A0A0B8P1J6</accession>
<keyword evidence="11 15" id="KW-0139">CF(1)</keyword>